<evidence type="ECO:0000313" key="1">
    <source>
        <dbReference type="EMBL" id="MFE7963427.1"/>
    </source>
</evidence>
<organism evidence="1 2">
    <name type="scientific">Streptomyces cellulosae</name>
    <dbReference type="NCBI Taxonomy" id="1968"/>
    <lineage>
        <taxon>Bacteria</taxon>
        <taxon>Bacillati</taxon>
        <taxon>Actinomycetota</taxon>
        <taxon>Actinomycetes</taxon>
        <taxon>Kitasatosporales</taxon>
        <taxon>Streptomycetaceae</taxon>
        <taxon>Streptomyces</taxon>
    </lineage>
</organism>
<name>A0ABW6JDJ7_STRCE</name>
<reference evidence="1 2" key="1">
    <citation type="submission" date="2024-09" db="EMBL/GenBank/DDBJ databases">
        <title>The Natural Products Discovery Center: Release of the First 8490 Sequenced Strains for Exploring Actinobacteria Biosynthetic Diversity.</title>
        <authorList>
            <person name="Kalkreuter E."/>
            <person name="Kautsar S.A."/>
            <person name="Yang D."/>
            <person name="Bader C.D."/>
            <person name="Teijaro C.N."/>
            <person name="Fluegel L."/>
            <person name="Davis C.M."/>
            <person name="Simpson J.R."/>
            <person name="Lauterbach L."/>
            <person name="Steele A.D."/>
            <person name="Gui C."/>
            <person name="Meng S."/>
            <person name="Li G."/>
            <person name="Viehrig K."/>
            <person name="Ye F."/>
            <person name="Su P."/>
            <person name="Kiefer A.F."/>
            <person name="Nichols A."/>
            <person name="Cepeda A.J."/>
            <person name="Yan W."/>
            <person name="Fan B."/>
            <person name="Jiang Y."/>
            <person name="Adhikari A."/>
            <person name="Zheng C.-J."/>
            <person name="Schuster L."/>
            <person name="Cowan T.M."/>
            <person name="Smanski M.J."/>
            <person name="Chevrette M.G."/>
            <person name="De Carvalho L.P.S."/>
            <person name="Shen B."/>
        </authorList>
    </citation>
    <scope>NUCLEOTIDE SEQUENCE [LARGE SCALE GENOMIC DNA]</scope>
    <source>
        <strain evidence="1 2">NPDC057399</strain>
    </source>
</reference>
<evidence type="ECO:0000313" key="2">
    <source>
        <dbReference type="Proteomes" id="UP001600650"/>
    </source>
</evidence>
<gene>
    <name evidence="1" type="ORF">ACFU0X_10290</name>
</gene>
<dbReference type="EMBL" id="JBHVBU010000021">
    <property type="protein sequence ID" value="MFE7963427.1"/>
    <property type="molecule type" value="Genomic_DNA"/>
</dbReference>
<keyword evidence="2" id="KW-1185">Reference proteome</keyword>
<dbReference type="Proteomes" id="UP001600650">
    <property type="component" value="Unassembled WGS sequence"/>
</dbReference>
<comment type="caution">
    <text evidence="1">The sequence shown here is derived from an EMBL/GenBank/DDBJ whole genome shotgun (WGS) entry which is preliminary data.</text>
</comment>
<proteinExistence type="predicted"/>
<accession>A0ABW6JDJ7</accession>
<protein>
    <submittedName>
        <fullName evidence="1">Uncharacterized protein</fullName>
    </submittedName>
</protein>
<sequence length="166" mass="17445">MRQSVWVRWSATRPVSAVWPAWEEPAGVGEERLAVVCPARPVVAQVAGAVTSRLAAAGEVFGCGLSLDVDGRVQEAACEVLAVRVAVCPRPGAGERSAVEARVELDGEVLYGPNSFALGRELAQRLGPAVWPLGGGQVAELRVERVEVDAPNAGRVPIYPARGSLI</sequence>
<dbReference type="RefSeq" id="WP_381726229.1">
    <property type="nucleotide sequence ID" value="NZ_JBHVBU010000021.1"/>
</dbReference>